<dbReference type="PANTHER" id="PTHR11845">
    <property type="entry name" value="5'-DEOXYNUCLEOTIDASE HDDC2"/>
    <property type="match status" value="1"/>
</dbReference>
<protein>
    <recommendedName>
        <fullName evidence="5">5'-deoxynucleotidase</fullName>
        <ecNumber evidence="5">3.1.3.89</ecNumber>
    </recommendedName>
</protein>
<dbReference type="InterPro" id="IPR039356">
    <property type="entry name" value="YfbR/HDDC2"/>
</dbReference>
<evidence type="ECO:0000313" key="10">
    <source>
        <dbReference type="Proteomes" id="UP000541426"/>
    </source>
</evidence>
<evidence type="ECO:0000256" key="1">
    <source>
        <dbReference type="ARBA" id="ARBA00001638"/>
    </source>
</evidence>
<keyword evidence="10" id="KW-1185">Reference proteome</keyword>
<proteinExistence type="predicted"/>
<feature type="domain" description="HD/PDEase" evidence="8">
    <location>
        <begin position="37"/>
        <end position="155"/>
    </location>
</feature>
<keyword evidence="7 9" id="KW-0378">Hydrolase</keyword>
<dbReference type="RefSeq" id="WP_183967365.1">
    <property type="nucleotide sequence ID" value="NZ_JACIEJ010000007.1"/>
</dbReference>
<evidence type="ECO:0000256" key="2">
    <source>
        <dbReference type="ARBA" id="ARBA00001936"/>
    </source>
</evidence>
<dbReference type="Gene3D" id="1.10.3210.10">
    <property type="entry name" value="Hypothetical protein af1432"/>
    <property type="match status" value="2"/>
</dbReference>
<dbReference type="EMBL" id="JACIEJ010000007">
    <property type="protein sequence ID" value="MBB3986746.1"/>
    <property type="molecule type" value="Genomic_DNA"/>
</dbReference>
<evidence type="ECO:0000256" key="7">
    <source>
        <dbReference type="ARBA" id="ARBA00022801"/>
    </source>
</evidence>
<reference evidence="9 10" key="1">
    <citation type="submission" date="2020-08" db="EMBL/GenBank/DDBJ databases">
        <title>Genomic Encyclopedia of Type Strains, Phase IV (KMG-IV): sequencing the most valuable type-strain genomes for metagenomic binning, comparative biology and taxonomic classification.</title>
        <authorList>
            <person name="Goeker M."/>
        </authorList>
    </citation>
    <scope>NUCLEOTIDE SEQUENCE [LARGE SCALE GENOMIC DNA]</scope>
    <source>
        <strain evidence="9 10">DSM 102235</strain>
    </source>
</reference>
<sequence length="391" mass="42823">MTEPTDLRRLDRQMTFLGEADALKGVERHNVLLDLSRPENVAEHSWHVALWALILAPDMPEGCDLSRAIAMLLIHDIVEIDAGDHSVAVAHDPHEIARKENAAAVRLFGLLPPDQGAHLHALWQEFEENATPTAVFAKRVDHMQPILQVFCAPEWHADHPEIAGHTLTEGRARRMAQDWPALDAHTRALMAGEAPAAGPLNNRLAFLAEADRLKRVNRATLVLKGARRENSAEHSWHVALYALILSEHAPQPIDAAKVITMLLLHDLVEIDAGDVPVFGAVDTAAVEAAEIAAADRLFGLLGEEGQPLRALWSEFEANESPEARFAKSLDRFNPPNQNLASGGGSWVEYNVTRDTFDRAVGSKIAAGAPALWDWIAPKVHDMIDSLQGAKA</sequence>
<dbReference type="InterPro" id="IPR006674">
    <property type="entry name" value="HD_domain"/>
</dbReference>
<comment type="catalytic activity">
    <reaction evidence="1">
        <text>a 2'-deoxyribonucleoside 5'-phosphate + H2O = a 2'-deoxyribonucleoside + phosphate</text>
        <dbReference type="Rhea" id="RHEA:36167"/>
        <dbReference type="ChEBI" id="CHEBI:15377"/>
        <dbReference type="ChEBI" id="CHEBI:18274"/>
        <dbReference type="ChEBI" id="CHEBI:43474"/>
        <dbReference type="ChEBI" id="CHEBI:65317"/>
        <dbReference type="EC" id="3.1.3.89"/>
    </reaction>
</comment>
<dbReference type="PANTHER" id="PTHR11845:SF13">
    <property type="entry name" value="5'-DEOXYNUCLEOTIDASE HDDC2"/>
    <property type="match status" value="1"/>
</dbReference>
<dbReference type="Pfam" id="PF13023">
    <property type="entry name" value="HD_3"/>
    <property type="match status" value="2"/>
</dbReference>
<name>A0A7W6GSS7_9RHOB</name>
<dbReference type="GO" id="GO:0002953">
    <property type="term" value="F:5'-deoxynucleotidase activity"/>
    <property type="evidence" value="ECO:0007669"/>
    <property type="project" value="UniProtKB-EC"/>
</dbReference>
<evidence type="ECO:0000313" key="9">
    <source>
        <dbReference type="EMBL" id="MBB3986746.1"/>
    </source>
</evidence>
<organism evidence="9 10">
    <name type="scientific">Sagittula marina</name>
    <dbReference type="NCBI Taxonomy" id="943940"/>
    <lineage>
        <taxon>Bacteria</taxon>
        <taxon>Pseudomonadati</taxon>
        <taxon>Pseudomonadota</taxon>
        <taxon>Alphaproteobacteria</taxon>
        <taxon>Rhodobacterales</taxon>
        <taxon>Roseobacteraceae</taxon>
        <taxon>Sagittula</taxon>
    </lineage>
</organism>
<dbReference type="EC" id="3.1.3.89" evidence="5"/>
<accession>A0A7W6GSS7</accession>
<comment type="cofactor">
    <cofactor evidence="3">
        <name>Co(2+)</name>
        <dbReference type="ChEBI" id="CHEBI:48828"/>
    </cofactor>
</comment>
<gene>
    <name evidence="9" type="ORF">GGQ68_003089</name>
</gene>
<comment type="subunit">
    <text evidence="4">Homodimer.</text>
</comment>
<dbReference type="Proteomes" id="UP000541426">
    <property type="component" value="Unassembled WGS sequence"/>
</dbReference>
<evidence type="ECO:0000256" key="4">
    <source>
        <dbReference type="ARBA" id="ARBA00011738"/>
    </source>
</evidence>
<dbReference type="GO" id="GO:0005737">
    <property type="term" value="C:cytoplasm"/>
    <property type="evidence" value="ECO:0007669"/>
    <property type="project" value="TreeGrafter"/>
</dbReference>
<dbReference type="InterPro" id="IPR003607">
    <property type="entry name" value="HD/PDEase_dom"/>
</dbReference>
<dbReference type="SMART" id="SM00471">
    <property type="entry name" value="HDc"/>
    <property type="match status" value="2"/>
</dbReference>
<evidence type="ECO:0000256" key="6">
    <source>
        <dbReference type="ARBA" id="ARBA00022723"/>
    </source>
</evidence>
<dbReference type="GO" id="GO:0046872">
    <property type="term" value="F:metal ion binding"/>
    <property type="evidence" value="ECO:0007669"/>
    <property type="project" value="UniProtKB-KW"/>
</dbReference>
<comment type="cofactor">
    <cofactor evidence="2">
        <name>Mn(2+)</name>
        <dbReference type="ChEBI" id="CHEBI:29035"/>
    </cofactor>
</comment>
<evidence type="ECO:0000259" key="8">
    <source>
        <dbReference type="SMART" id="SM00471"/>
    </source>
</evidence>
<keyword evidence="6" id="KW-0479">Metal-binding</keyword>
<comment type="caution">
    <text evidence="9">The sequence shown here is derived from an EMBL/GenBank/DDBJ whole genome shotgun (WGS) entry which is preliminary data.</text>
</comment>
<dbReference type="AlphaFoldDB" id="A0A7W6GSS7"/>
<feature type="domain" description="HD/PDEase" evidence="8">
    <location>
        <begin position="227"/>
        <end position="309"/>
    </location>
</feature>
<evidence type="ECO:0000256" key="5">
    <source>
        <dbReference type="ARBA" id="ARBA00012964"/>
    </source>
</evidence>
<dbReference type="SUPFAM" id="SSF109604">
    <property type="entry name" value="HD-domain/PDEase-like"/>
    <property type="match status" value="2"/>
</dbReference>
<evidence type="ECO:0000256" key="3">
    <source>
        <dbReference type="ARBA" id="ARBA00001941"/>
    </source>
</evidence>